<keyword evidence="1" id="KW-0805">Transcription regulation</keyword>
<comment type="caution">
    <text evidence="4">The sequence shown here is derived from an EMBL/GenBank/DDBJ whole genome shotgun (WGS) entry which is preliminary data.</text>
</comment>
<evidence type="ECO:0000259" key="3">
    <source>
        <dbReference type="PROSITE" id="PS51000"/>
    </source>
</evidence>
<sequence>MRRADRLFQIVQFLRTRRVTTAAWLAERLEVSERTIYRDIKDLMLSGVNIEGEAGIGYVVRRGFDLPPLMFTKEEISALTLGARLVDSWADPELATAAQSVLSKIETVLPADLKSSLDETKMFSPYMRIHPKVASMMTEVRKAADNRFKLSMQYTRADGTASERTIWPLGLFFWGSIWTIGAWCELRQEFRVFRLDRIQVLMVLADSYPHEKGKTLEDMIEHEKKQYCS</sequence>
<dbReference type="InterPro" id="IPR036390">
    <property type="entry name" value="WH_DNA-bd_sf"/>
</dbReference>
<keyword evidence="2" id="KW-0804">Transcription</keyword>
<dbReference type="InterPro" id="IPR051534">
    <property type="entry name" value="CBASS_pafABC_assoc_protein"/>
</dbReference>
<accession>A0A4R1F503</accession>
<gene>
    <name evidence="4" type="ORF">EV695_0793</name>
</gene>
<evidence type="ECO:0000256" key="1">
    <source>
        <dbReference type="ARBA" id="ARBA00023015"/>
    </source>
</evidence>
<dbReference type="OrthoDB" id="9807255at2"/>
<proteinExistence type="predicted"/>
<evidence type="ECO:0000313" key="4">
    <source>
        <dbReference type="EMBL" id="TCJ88933.1"/>
    </source>
</evidence>
<dbReference type="RefSeq" id="WP_131904601.1">
    <property type="nucleotide sequence ID" value="NZ_BAAAFU010000008.1"/>
</dbReference>
<dbReference type="InterPro" id="IPR013196">
    <property type="entry name" value="HTH_11"/>
</dbReference>
<dbReference type="AlphaFoldDB" id="A0A4R1F503"/>
<dbReference type="PROSITE" id="PS52050">
    <property type="entry name" value="WYL"/>
    <property type="match status" value="1"/>
</dbReference>
<dbReference type="Pfam" id="PF08279">
    <property type="entry name" value="HTH_11"/>
    <property type="match status" value="1"/>
</dbReference>
<dbReference type="Proteomes" id="UP000294887">
    <property type="component" value="Unassembled WGS sequence"/>
</dbReference>
<name>A0A4R1F503_9GAMM</name>
<dbReference type="PROSITE" id="PS51000">
    <property type="entry name" value="HTH_DEOR_2"/>
    <property type="match status" value="1"/>
</dbReference>
<dbReference type="InterPro" id="IPR026881">
    <property type="entry name" value="WYL_dom"/>
</dbReference>
<evidence type="ECO:0000313" key="5">
    <source>
        <dbReference type="Proteomes" id="UP000294887"/>
    </source>
</evidence>
<protein>
    <submittedName>
        <fullName evidence="4">HTH domain-containing protein</fullName>
    </submittedName>
</protein>
<dbReference type="GO" id="GO:0003700">
    <property type="term" value="F:DNA-binding transcription factor activity"/>
    <property type="evidence" value="ECO:0007669"/>
    <property type="project" value="InterPro"/>
</dbReference>
<dbReference type="Gene3D" id="1.10.10.10">
    <property type="entry name" value="Winged helix-like DNA-binding domain superfamily/Winged helix DNA-binding domain"/>
    <property type="match status" value="1"/>
</dbReference>
<dbReference type="PANTHER" id="PTHR34580">
    <property type="match status" value="1"/>
</dbReference>
<feature type="domain" description="HTH deoR-type" evidence="3">
    <location>
        <begin position="3"/>
        <end position="58"/>
    </location>
</feature>
<dbReference type="Pfam" id="PF13280">
    <property type="entry name" value="WYL"/>
    <property type="match status" value="1"/>
</dbReference>
<evidence type="ECO:0000256" key="2">
    <source>
        <dbReference type="ARBA" id="ARBA00023163"/>
    </source>
</evidence>
<dbReference type="PANTHER" id="PTHR34580:SF3">
    <property type="entry name" value="PROTEIN PAFB"/>
    <property type="match status" value="1"/>
</dbReference>
<organism evidence="4 5">
    <name type="scientific">Cocleimonas flava</name>
    <dbReference type="NCBI Taxonomy" id="634765"/>
    <lineage>
        <taxon>Bacteria</taxon>
        <taxon>Pseudomonadati</taxon>
        <taxon>Pseudomonadota</taxon>
        <taxon>Gammaproteobacteria</taxon>
        <taxon>Thiotrichales</taxon>
        <taxon>Thiotrichaceae</taxon>
        <taxon>Cocleimonas</taxon>
    </lineage>
</organism>
<dbReference type="InterPro" id="IPR036388">
    <property type="entry name" value="WH-like_DNA-bd_sf"/>
</dbReference>
<dbReference type="InterPro" id="IPR001034">
    <property type="entry name" value="DeoR_HTH"/>
</dbReference>
<dbReference type="SUPFAM" id="SSF46785">
    <property type="entry name" value="Winged helix' DNA-binding domain"/>
    <property type="match status" value="1"/>
</dbReference>
<reference evidence="4 5" key="1">
    <citation type="submission" date="2019-03" db="EMBL/GenBank/DDBJ databases">
        <title>Genomic Encyclopedia of Type Strains, Phase IV (KMG-IV): sequencing the most valuable type-strain genomes for metagenomic binning, comparative biology and taxonomic classification.</title>
        <authorList>
            <person name="Goeker M."/>
        </authorList>
    </citation>
    <scope>NUCLEOTIDE SEQUENCE [LARGE SCALE GENOMIC DNA]</scope>
    <source>
        <strain evidence="4 5">DSM 24830</strain>
    </source>
</reference>
<dbReference type="EMBL" id="SMFQ01000002">
    <property type="protein sequence ID" value="TCJ88933.1"/>
    <property type="molecule type" value="Genomic_DNA"/>
</dbReference>
<keyword evidence="5" id="KW-1185">Reference proteome</keyword>